<sequence length="201" mass="22190">MTDLSIILSAPDRQLERAWSEQFAGTVDVIVTDCSILDVDCDAVVSPANSFGFMDGGIDAIYSQHFGWDLQLKLRRKILDNHHGELLVGSAEIVETGDGRHPYLVAAPTMRVPMRLGKETINPYLATRAALLLAKRVGAIRAIAFPGMGTGVGRVPAEICARQMRTAYDEVILGSFRLPQSWAEATERHQLLYTDRPVRLQ</sequence>
<organism evidence="2 3">
    <name type="scientific">Mesorhizobium caraganae</name>
    <dbReference type="NCBI Taxonomy" id="483206"/>
    <lineage>
        <taxon>Bacteria</taxon>
        <taxon>Pseudomonadati</taxon>
        <taxon>Pseudomonadota</taxon>
        <taxon>Alphaproteobacteria</taxon>
        <taxon>Hyphomicrobiales</taxon>
        <taxon>Phyllobacteriaceae</taxon>
        <taxon>Mesorhizobium</taxon>
    </lineage>
</organism>
<dbReference type="EMBL" id="JAMYQB010000013">
    <property type="protein sequence ID" value="MER9405782.1"/>
    <property type="molecule type" value="Genomic_DNA"/>
</dbReference>
<dbReference type="SMART" id="SM00506">
    <property type="entry name" value="A1pp"/>
    <property type="match status" value="1"/>
</dbReference>
<evidence type="ECO:0000313" key="2">
    <source>
        <dbReference type="EMBL" id="MER9405782.1"/>
    </source>
</evidence>
<accession>A0ABV1Z1A6</accession>
<evidence type="ECO:0000259" key="1">
    <source>
        <dbReference type="PROSITE" id="PS51154"/>
    </source>
</evidence>
<dbReference type="Pfam" id="PF01661">
    <property type="entry name" value="Macro"/>
    <property type="match status" value="1"/>
</dbReference>
<name>A0ABV1Z1A6_9HYPH</name>
<dbReference type="RefSeq" id="WP_352559200.1">
    <property type="nucleotide sequence ID" value="NZ_JAMYQB010000013.1"/>
</dbReference>
<proteinExistence type="predicted"/>
<comment type="caution">
    <text evidence="2">The sequence shown here is derived from an EMBL/GenBank/DDBJ whole genome shotgun (WGS) entry which is preliminary data.</text>
</comment>
<dbReference type="Proteomes" id="UP001433071">
    <property type="component" value="Unassembled WGS sequence"/>
</dbReference>
<reference evidence="2 3" key="1">
    <citation type="journal article" date="2024" name="Proc. Natl. Acad. Sci. U.S.A.">
        <title>The evolutionary genomics of adaptation to stress in wild rhizobium bacteria.</title>
        <authorList>
            <person name="Kehlet-Delgado H."/>
            <person name="Montoya A.P."/>
            <person name="Jensen K.T."/>
            <person name="Wendlandt C.E."/>
            <person name="Dexheimer C."/>
            <person name="Roberts M."/>
            <person name="Torres Martinez L."/>
            <person name="Friesen M.L."/>
            <person name="Griffitts J.S."/>
            <person name="Porter S.S."/>
        </authorList>
    </citation>
    <scope>NUCLEOTIDE SEQUENCE [LARGE SCALE GENOMIC DNA]</scope>
    <source>
        <strain evidence="2 3">M0641</strain>
    </source>
</reference>
<dbReference type="PROSITE" id="PS51154">
    <property type="entry name" value="MACRO"/>
    <property type="match status" value="1"/>
</dbReference>
<feature type="domain" description="Macro" evidence="1">
    <location>
        <begin position="16"/>
        <end position="201"/>
    </location>
</feature>
<dbReference type="InterPro" id="IPR002589">
    <property type="entry name" value="Macro_dom"/>
</dbReference>
<dbReference type="SUPFAM" id="SSF52949">
    <property type="entry name" value="Macro domain-like"/>
    <property type="match status" value="1"/>
</dbReference>
<dbReference type="InterPro" id="IPR043472">
    <property type="entry name" value="Macro_dom-like"/>
</dbReference>
<protein>
    <submittedName>
        <fullName evidence="2">Macro domain-containing protein</fullName>
    </submittedName>
</protein>
<evidence type="ECO:0000313" key="3">
    <source>
        <dbReference type="Proteomes" id="UP001433071"/>
    </source>
</evidence>
<keyword evidence="3" id="KW-1185">Reference proteome</keyword>
<dbReference type="Gene3D" id="3.40.220.10">
    <property type="entry name" value="Leucine Aminopeptidase, subunit E, domain 1"/>
    <property type="match status" value="1"/>
</dbReference>
<gene>
    <name evidence="2" type="ORF">NKI36_17270</name>
</gene>